<proteinExistence type="predicted"/>
<feature type="compositionally biased region" description="Low complexity" evidence="1">
    <location>
        <begin position="45"/>
        <end position="71"/>
    </location>
</feature>
<sequence length="81" mass="7713">MAFVVAPGPPPSSGKPPTGGQDTGVRAQRDGTANRAGTAPGSRVGAHPGRAAPAGATASRSGAGRAADSPATPRARDQATA</sequence>
<dbReference type="Proteomes" id="UP000070620">
    <property type="component" value="Unassembled WGS sequence"/>
</dbReference>
<feature type="region of interest" description="Disordered" evidence="1">
    <location>
        <begin position="1"/>
        <end position="81"/>
    </location>
</feature>
<keyword evidence="3" id="KW-1185">Reference proteome</keyword>
<protein>
    <submittedName>
        <fullName evidence="2">Uncharacterized protein</fullName>
    </submittedName>
</protein>
<reference evidence="2 3" key="1">
    <citation type="submission" date="2016-01" db="EMBL/GenBank/DDBJ databases">
        <title>Whole genome sequence and analysis of Micromonospora rosaria DSM 803, which can produce antibacterial substance rosamicin.</title>
        <authorList>
            <person name="Yang H."/>
            <person name="He X."/>
            <person name="Zhu D."/>
        </authorList>
    </citation>
    <scope>NUCLEOTIDE SEQUENCE [LARGE SCALE GENOMIC DNA]</scope>
    <source>
        <strain evidence="2 3">DSM 803</strain>
    </source>
</reference>
<accession>A0A136PXH7</accession>
<organism evidence="2 3">
    <name type="scientific">Micromonospora rosaria</name>
    <dbReference type="NCBI Taxonomy" id="47874"/>
    <lineage>
        <taxon>Bacteria</taxon>
        <taxon>Bacillati</taxon>
        <taxon>Actinomycetota</taxon>
        <taxon>Actinomycetes</taxon>
        <taxon>Micromonosporales</taxon>
        <taxon>Micromonosporaceae</taxon>
        <taxon>Micromonospora</taxon>
    </lineage>
</organism>
<evidence type="ECO:0000313" key="3">
    <source>
        <dbReference type="Proteomes" id="UP000070620"/>
    </source>
</evidence>
<dbReference type="AlphaFoldDB" id="A0A136PXH7"/>
<dbReference type="EMBL" id="LRQV01000008">
    <property type="protein sequence ID" value="KXK63191.1"/>
    <property type="molecule type" value="Genomic_DNA"/>
</dbReference>
<comment type="caution">
    <text evidence="2">The sequence shown here is derived from an EMBL/GenBank/DDBJ whole genome shotgun (WGS) entry which is preliminary data.</text>
</comment>
<name>A0A136PXH7_9ACTN</name>
<gene>
    <name evidence="2" type="ORF">AWW66_04450</name>
</gene>
<evidence type="ECO:0000256" key="1">
    <source>
        <dbReference type="SAM" id="MobiDB-lite"/>
    </source>
</evidence>
<evidence type="ECO:0000313" key="2">
    <source>
        <dbReference type="EMBL" id="KXK63191.1"/>
    </source>
</evidence>